<dbReference type="Gene3D" id="3.30.70.100">
    <property type="match status" value="1"/>
</dbReference>
<keyword evidence="3" id="KW-1185">Reference proteome</keyword>
<protein>
    <submittedName>
        <fullName evidence="2">Antibiotic biosynthesis monooxygenase</fullName>
    </submittedName>
</protein>
<organism evidence="2 3">
    <name type="scientific">Brumimicrobium glaciale</name>
    <dbReference type="NCBI Taxonomy" id="200475"/>
    <lineage>
        <taxon>Bacteria</taxon>
        <taxon>Pseudomonadati</taxon>
        <taxon>Bacteroidota</taxon>
        <taxon>Flavobacteriia</taxon>
        <taxon>Flavobacteriales</taxon>
        <taxon>Crocinitomicaceae</taxon>
        <taxon>Brumimicrobium</taxon>
    </lineage>
</organism>
<evidence type="ECO:0000313" key="3">
    <source>
        <dbReference type="Proteomes" id="UP000293952"/>
    </source>
</evidence>
<reference evidence="2 3" key="1">
    <citation type="submission" date="2019-02" db="EMBL/GenBank/DDBJ databases">
        <title>Genome sequence of the sea-ice species Brumimicrobium glaciale.</title>
        <authorList>
            <person name="Bowman J.P."/>
        </authorList>
    </citation>
    <scope>NUCLEOTIDE SEQUENCE [LARGE SCALE GENOMIC DNA]</scope>
    <source>
        <strain evidence="2 3">IC156</strain>
    </source>
</reference>
<keyword evidence="2" id="KW-0503">Monooxygenase</keyword>
<dbReference type="SUPFAM" id="SSF54909">
    <property type="entry name" value="Dimeric alpha+beta barrel"/>
    <property type="match status" value="1"/>
</dbReference>
<dbReference type="InterPro" id="IPR011008">
    <property type="entry name" value="Dimeric_a/b-barrel"/>
</dbReference>
<dbReference type="Pfam" id="PF03992">
    <property type="entry name" value="ABM"/>
    <property type="match status" value="1"/>
</dbReference>
<keyword evidence="2" id="KW-0560">Oxidoreductase</keyword>
<dbReference type="RefSeq" id="WP_130094367.1">
    <property type="nucleotide sequence ID" value="NZ_SETE01000005.1"/>
</dbReference>
<dbReference type="Proteomes" id="UP000293952">
    <property type="component" value="Unassembled WGS sequence"/>
</dbReference>
<accession>A0A4Q4KJK8</accession>
<evidence type="ECO:0000313" key="2">
    <source>
        <dbReference type="EMBL" id="RYM33030.1"/>
    </source>
</evidence>
<sequence>MTRLVKLTLKEKHINDFITHFDTVKDKINAFPGCKGMKLLRDENTPGIVFTYSEWESDDDLEKYRTSELFASIWPTVKQWFDQKAEAWSTEIYFDGFSIK</sequence>
<dbReference type="AlphaFoldDB" id="A0A4Q4KJK8"/>
<gene>
    <name evidence="2" type="ORF">ERX46_13345</name>
</gene>
<proteinExistence type="predicted"/>
<dbReference type="InterPro" id="IPR007138">
    <property type="entry name" value="ABM_dom"/>
</dbReference>
<dbReference type="OrthoDB" id="1120859at2"/>
<feature type="domain" description="ABM" evidence="1">
    <location>
        <begin position="1"/>
        <end position="92"/>
    </location>
</feature>
<dbReference type="GO" id="GO:0004497">
    <property type="term" value="F:monooxygenase activity"/>
    <property type="evidence" value="ECO:0007669"/>
    <property type="project" value="UniProtKB-KW"/>
</dbReference>
<dbReference type="PROSITE" id="PS51725">
    <property type="entry name" value="ABM"/>
    <property type="match status" value="1"/>
</dbReference>
<comment type="caution">
    <text evidence="2">The sequence shown here is derived from an EMBL/GenBank/DDBJ whole genome shotgun (WGS) entry which is preliminary data.</text>
</comment>
<dbReference type="EMBL" id="SETE01000005">
    <property type="protein sequence ID" value="RYM33030.1"/>
    <property type="molecule type" value="Genomic_DNA"/>
</dbReference>
<evidence type="ECO:0000259" key="1">
    <source>
        <dbReference type="PROSITE" id="PS51725"/>
    </source>
</evidence>
<name>A0A4Q4KJK8_9FLAO</name>